<dbReference type="RefSeq" id="XP_004992675.1">
    <property type="nucleotide sequence ID" value="XM_004992618.1"/>
</dbReference>
<evidence type="ECO:0000313" key="10">
    <source>
        <dbReference type="Proteomes" id="UP000007799"/>
    </source>
</evidence>
<comment type="similarity">
    <text evidence="2">Belongs to the mitochondrion-specific ribosomal protein mL40 family.</text>
</comment>
<dbReference type="Proteomes" id="UP000007799">
    <property type="component" value="Unassembled WGS sequence"/>
</dbReference>
<feature type="region of interest" description="Disordered" evidence="8">
    <location>
        <begin position="102"/>
        <end position="125"/>
    </location>
</feature>
<dbReference type="GO" id="GO:0005762">
    <property type="term" value="C:mitochondrial large ribosomal subunit"/>
    <property type="evidence" value="ECO:0007669"/>
    <property type="project" value="InterPro"/>
</dbReference>
<evidence type="ECO:0000256" key="6">
    <source>
        <dbReference type="ARBA" id="ARBA00023274"/>
    </source>
</evidence>
<dbReference type="GeneID" id="16073246"/>
<keyword evidence="6" id="KW-0687">Ribonucleoprotein</keyword>
<comment type="subcellular location">
    <subcellularLocation>
        <location evidence="1">Mitochondrion</location>
    </subcellularLocation>
</comment>
<gene>
    <name evidence="9" type="ORF">PTSG_07256</name>
</gene>
<dbReference type="FunCoup" id="F2UEI1">
    <property type="interactions" value="1041"/>
</dbReference>
<evidence type="ECO:0000256" key="1">
    <source>
        <dbReference type="ARBA" id="ARBA00004173"/>
    </source>
</evidence>
<dbReference type="Gene3D" id="6.10.250.3440">
    <property type="match status" value="1"/>
</dbReference>
<keyword evidence="3" id="KW-0809">Transit peptide</keyword>
<dbReference type="PANTHER" id="PTHR13359:SF2">
    <property type="entry name" value="LARGE RIBOSOMAL SUBUNIT PROTEIN ML40"/>
    <property type="match status" value="1"/>
</dbReference>
<dbReference type="InterPro" id="IPR039145">
    <property type="entry name" value="Ribosomal_mL40_metazoa/plant"/>
</dbReference>
<accession>F2UEI1</accession>
<evidence type="ECO:0000256" key="3">
    <source>
        <dbReference type="ARBA" id="ARBA00022946"/>
    </source>
</evidence>
<dbReference type="PANTHER" id="PTHR13359">
    <property type="entry name" value="39S RIBOSOMAL PROTEIN L40, MITOCHONDRIAL"/>
    <property type="match status" value="1"/>
</dbReference>
<reference evidence="9" key="1">
    <citation type="submission" date="2009-08" db="EMBL/GenBank/DDBJ databases">
        <title>Annotation of Salpingoeca rosetta.</title>
        <authorList>
            <consortium name="The Broad Institute Genome Sequencing Platform"/>
            <person name="Russ C."/>
            <person name="Cuomo C."/>
            <person name="Burger G."/>
            <person name="Gray M.W."/>
            <person name="Holland P.W.H."/>
            <person name="King N."/>
            <person name="Lang F.B.F."/>
            <person name="Roger A.J."/>
            <person name="Ruiz-Trillo I."/>
            <person name="Young S.K."/>
            <person name="Zeng Q."/>
            <person name="Gargeya S."/>
            <person name="Alvarado L."/>
            <person name="Berlin A."/>
            <person name="Chapman S.B."/>
            <person name="Chen Z."/>
            <person name="Freedman E."/>
            <person name="Gellesch M."/>
            <person name="Goldberg J."/>
            <person name="Griggs A."/>
            <person name="Gujja S."/>
            <person name="Heilman E."/>
            <person name="Heiman D."/>
            <person name="Howarth C."/>
            <person name="Mehta T."/>
            <person name="Neiman D."/>
            <person name="Pearson M."/>
            <person name="Roberts A."/>
            <person name="Saif S."/>
            <person name="Shea T."/>
            <person name="Shenoy N."/>
            <person name="Sisk P."/>
            <person name="Stolte C."/>
            <person name="Sykes S."/>
            <person name="White J."/>
            <person name="Yandava C."/>
            <person name="Haas B."/>
            <person name="Nusbaum C."/>
            <person name="Birren B."/>
        </authorList>
    </citation>
    <scope>NUCLEOTIDE SEQUENCE [LARGE SCALE GENOMIC DNA]</scope>
    <source>
        <strain evidence="9">ATCC 50818</strain>
    </source>
</reference>
<keyword evidence="5" id="KW-0496">Mitochondrion</keyword>
<name>F2UEI1_SALR5</name>
<evidence type="ECO:0000256" key="5">
    <source>
        <dbReference type="ARBA" id="ARBA00023128"/>
    </source>
</evidence>
<keyword evidence="10" id="KW-1185">Reference proteome</keyword>
<dbReference type="InterPro" id="IPR019192">
    <property type="entry name" value="Ribosomal_mL40"/>
</dbReference>
<evidence type="ECO:0000256" key="7">
    <source>
        <dbReference type="ARBA" id="ARBA00035192"/>
    </source>
</evidence>
<evidence type="ECO:0000256" key="8">
    <source>
        <dbReference type="SAM" id="MobiDB-lite"/>
    </source>
</evidence>
<dbReference type="KEGG" id="sre:PTSG_07256"/>
<dbReference type="OrthoDB" id="5977625at2759"/>
<protein>
    <recommendedName>
        <fullName evidence="7">Large ribosomal subunit protein mL40</fullName>
    </recommendedName>
</protein>
<dbReference type="AlphaFoldDB" id="F2UEI1"/>
<evidence type="ECO:0000256" key="2">
    <source>
        <dbReference type="ARBA" id="ARBA00009360"/>
    </source>
</evidence>
<proteinExistence type="inferred from homology"/>
<evidence type="ECO:0000256" key="4">
    <source>
        <dbReference type="ARBA" id="ARBA00022980"/>
    </source>
</evidence>
<dbReference type="InParanoid" id="F2UEI1"/>
<evidence type="ECO:0000313" key="9">
    <source>
        <dbReference type="EMBL" id="EGD75031.1"/>
    </source>
</evidence>
<sequence length="125" mass="14346">MRRALTLMKKAAENEGGVLDMLKIIARPPVARKRPELTREELDRRAKLVKEWSKHCQRHENRVMKRMSQAVKARDRALFALADIDEELLYKACMPDSSRWPLKASKPLATPPIPGYNPQASAKQE</sequence>
<organism evidence="10">
    <name type="scientific">Salpingoeca rosetta (strain ATCC 50818 / BSB-021)</name>
    <dbReference type="NCBI Taxonomy" id="946362"/>
    <lineage>
        <taxon>Eukaryota</taxon>
        <taxon>Choanoflagellata</taxon>
        <taxon>Craspedida</taxon>
        <taxon>Salpingoecidae</taxon>
        <taxon>Salpingoeca</taxon>
    </lineage>
</organism>
<dbReference type="EMBL" id="GL832970">
    <property type="protein sequence ID" value="EGD75031.1"/>
    <property type="molecule type" value="Genomic_DNA"/>
</dbReference>
<dbReference type="Pfam" id="PF09812">
    <property type="entry name" value="MRP-L28"/>
    <property type="match status" value="1"/>
</dbReference>
<keyword evidence="4" id="KW-0689">Ribosomal protein</keyword>